<dbReference type="HAMAP" id="MF_01139">
    <property type="entry name" value="ISPT"/>
    <property type="match status" value="1"/>
</dbReference>
<organism evidence="3">
    <name type="scientific">hydrothermal vent metagenome</name>
    <dbReference type="NCBI Taxonomy" id="652676"/>
    <lineage>
        <taxon>unclassified sequences</taxon>
        <taxon>metagenomes</taxon>
        <taxon>ecological metagenomes</taxon>
    </lineage>
</organism>
<dbReference type="GO" id="GO:0016094">
    <property type="term" value="P:polyprenol biosynthetic process"/>
    <property type="evidence" value="ECO:0007669"/>
    <property type="project" value="TreeGrafter"/>
</dbReference>
<evidence type="ECO:0000313" key="3">
    <source>
        <dbReference type="EMBL" id="SFV88938.1"/>
    </source>
</evidence>
<dbReference type="Gene3D" id="3.40.1180.10">
    <property type="entry name" value="Decaprenyl diphosphate synthase-like"/>
    <property type="match status" value="1"/>
</dbReference>
<dbReference type="GO" id="GO:0008834">
    <property type="term" value="F:ditrans,polycis-undecaprenyl-diphosphate synthase [(2E,6E)-farnesyl-diphosphate specific] activity"/>
    <property type="evidence" value="ECO:0007669"/>
    <property type="project" value="UniProtKB-EC"/>
</dbReference>
<dbReference type="InterPro" id="IPR036424">
    <property type="entry name" value="UPP_synth-like_sf"/>
</dbReference>
<dbReference type="PROSITE" id="PS01066">
    <property type="entry name" value="UPP_SYNTHASE"/>
    <property type="match status" value="1"/>
</dbReference>
<evidence type="ECO:0000256" key="1">
    <source>
        <dbReference type="ARBA" id="ARBA00001946"/>
    </source>
</evidence>
<keyword evidence="2 3" id="KW-0808">Transferase</keyword>
<dbReference type="Pfam" id="PF01255">
    <property type="entry name" value="Prenyltransf"/>
    <property type="match status" value="1"/>
</dbReference>
<protein>
    <submittedName>
        <fullName evidence="3">Undecaprenyl diphosphate synthase</fullName>
        <ecNumber evidence="3">2.5.1.31</ecNumber>
    </submittedName>
</protein>
<dbReference type="NCBIfam" id="TIGR00055">
    <property type="entry name" value="uppS"/>
    <property type="match status" value="1"/>
</dbReference>
<evidence type="ECO:0000256" key="2">
    <source>
        <dbReference type="ARBA" id="ARBA00022679"/>
    </source>
</evidence>
<dbReference type="EMBL" id="FPIA01000105">
    <property type="protein sequence ID" value="SFV88938.1"/>
    <property type="molecule type" value="Genomic_DNA"/>
</dbReference>
<dbReference type="PANTHER" id="PTHR10291">
    <property type="entry name" value="DEHYDRODOLICHYL DIPHOSPHATE SYNTHASE FAMILY MEMBER"/>
    <property type="match status" value="1"/>
</dbReference>
<sequence>MNIPKHIAIIMDGNGRWAKKRLLPRIAGHKKGVDTVKAIVKYCGKIGVETLTLFAFSSENKNRSDEEVTLLFKLFLSVLKKEVKKLNKHNVRLKIIGDMSLFPIDVQKMATEAQTLLSNNTGLTLIIAANYGGQWDIVNACKQAIIDGVAVDKLNEQTFAPYLALQGNAVDLLIRSSGEQRISNFLLWEVAYSELYFTDTLWPDFDAGELDRAIESFNHRDRRYGGRNE</sequence>
<dbReference type="CDD" id="cd00475">
    <property type="entry name" value="Cis_IPPS"/>
    <property type="match status" value="1"/>
</dbReference>
<comment type="cofactor">
    <cofactor evidence="1">
        <name>Mg(2+)</name>
        <dbReference type="ChEBI" id="CHEBI:18420"/>
    </cofactor>
</comment>
<name>A0A1W1E4Y0_9ZZZZ</name>
<dbReference type="SUPFAM" id="SSF64005">
    <property type="entry name" value="Undecaprenyl diphosphate synthase"/>
    <property type="match status" value="1"/>
</dbReference>
<gene>
    <name evidence="3" type="ORF">MNB_SUP05-SYMBIONT-7-585</name>
</gene>
<reference evidence="3" key="1">
    <citation type="submission" date="2016-10" db="EMBL/GenBank/DDBJ databases">
        <authorList>
            <person name="de Groot N.N."/>
        </authorList>
    </citation>
    <scope>NUCLEOTIDE SEQUENCE</scope>
</reference>
<dbReference type="InterPro" id="IPR001441">
    <property type="entry name" value="UPP_synth-like"/>
</dbReference>
<dbReference type="InterPro" id="IPR018520">
    <property type="entry name" value="UPP_synth-like_CS"/>
</dbReference>
<dbReference type="GO" id="GO:0005829">
    <property type="term" value="C:cytosol"/>
    <property type="evidence" value="ECO:0007669"/>
    <property type="project" value="TreeGrafter"/>
</dbReference>
<dbReference type="GO" id="GO:0000287">
    <property type="term" value="F:magnesium ion binding"/>
    <property type="evidence" value="ECO:0007669"/>
    <property type="project" value="TreeGrafter"/>
</dbReference>
<dbReference type="FunFam" id="3.40.1180.10:FF:000001">
    <property type="entry name" value="(2E,6E)-farnesyl-diphosphate-specific ditrans,polycis-undecaprenyl-diphosphate synthase"/>
    <property type="match status" value="1"/>
</dbReference>
<dbReference type="AlphaFoldDB" id="A0A1W1E4Y0"/>
<dbReference type="EC" id="2.5.1.31" evidence="3"/>
<proteinExistence type="inferred from homology"/>
<dbReference type="PANTHER" id="PTHR10291:SF0">
    <property type="entry name" value="DEHYDRODOLICHYL DIPHOSPHATE SYNTHASE 2"/>
    <property type="match status" value="1"/>
</dbReference>
<accession>A0A1W1E4Y0</accession>